<dbReference type="Proteomes" id="UP000887563">
    <property type="component" value="Unplaced"/>
</dbReference>
<dbReference type="AlphaFoldDB" id="A0A914MWL3"/>
<feature type="region of interest" description="Disordered" evidence="1">
    <location>
        <begin position="19"/>
        <end position="43"/>
    </location>
</feature>
<protein>
    <submittedName>
        <fullName evidence="3">Candidate secreted effector</fullName>
    </submittedName>
</protein>
<organism evidence="2 3">
    <name type="scientific">Meloidogyne incognita</name>
    <name type="common">Southern root-knot nematode worm</name>
    <name type="synonym">Oxyuris incognita</name>
    <dbReference type="NCBI Taxonomy" id="6306"/>
    <lineage>
        <taxon>Eukaryota</taxon>
        <taxon>Metazoa</taxon>
        <taxon>Ecdysozoa</taxon>
        <taxon>Nematoda</taxon>
        <taxon>Chromadorea</taxon>
        <taxon>Rhabditida</taxon>
        <taxon>Tylenchina</taxon>
        <taxon>Tylenchomorpha</taxon>
        <taxon>Tylenchoidea</taxon>
        <taxon>Meloidogynidae</taxon>
        <taxon>Meloidogyninae</taxon>
        <taxon>Meloidogyne</taxon>
        <taxon>Meloidogyne incognita group</taxon>
    </lineage>
</organism>
<reference evidence="3" key="1">
    <citation type="submission" date="2022-11" db="UniProtKB">
        <authorList>
            <consortium name="WormBaseParasite"/>
        </authorList>
    </citation>
    <scope>IDENTIFICATION</scope>
</reference>
<evidence type="ECO:0000256" key="1">
    <source>
        <dbReference type="SAM" id="MobiDB-lite"/>
    </source>
</evidence>
<keyword evidence="2" id="KW-1185">Reference proteome</keyword>
<evidence type="ECO:0000313" key="3">
    <source>
        <dbReference type="WBParaSite" id="Minc3s02595g30813"/>
    </source>
</evidence>
<sequence>MLVVKPQSPSGLVIPCKHVPLHHRRGGGGVRQNQKEEGMSGVARQKIKREWTQWHCRGSDKRKRV</sequence>
<accession>A0A914MWL3</accession>
<dbReference type="WBParaSite" id="Minc3s02595g30813">
    <property type="protein sequence ID" value="Minc3s02595g30813"/>
    <property type="gene ID" value="Minc3s02595g30813"/>
</dbReference>
<name>A0A914MWL3_MELIC</name>
<proteinExistence type="predicted"/>
<evidence type="ECO:0000313" key="2">
    <source>
        <dbReference type="Proteomes" id="UP000887563"/>
    </source>
</evidence>